<comment type="caution">
    <text evidence="3">The sequence shown here is derived from an EMBL/GenBank/DDBJ whole genome shotgun (WGS) entry which is preliminary data.</text>
</comment>
<keyword evidence="3" id="KW-0012">Acyltransferase</keyword>
<dbReference type="InterPro" id="IPR050879">
    <property type="entry name" value="Acyltransferase_3"/>
</dbReference>
<dbReference type="PANTHER" id="PTHR23028">
    <property type="entry name" value="ACETYLTRANSFERASE"/>
    <property type="match status" value="1"/>
</dbReference>
<keyword evidence="4" id="KW-1185">Reference proteome</keyword>
<feature type="transmembrane region" description="Helical" evidence="1">
    <location>
        <begin position="70"/>
        <end position="90"/>
    </location>
</feature>
<name>A0ABU8H4I7_9SPHN</name>
<keyword evidence="1" id="KW-1133">Transmembrane helix</keyword>
<feature type="transmembrane region" description="Helical" evidence="1">
    <location>
        <begin position="292"/>
        <end position="313"/>
    </location>
</feature>
<reference evidence="3 4" key="1">
    <citation type="journal article" date="2013" name="Int. J. Syst. Evol. Microbiol.">
        <title>Sphingomonas kyungheensis sp. nov., a bacterium with ginsenoside-converting activity isolated from soil of a ginseng field.</title>
        <authorList>
            <person name="Son H.M."/>
            <person name="Yang J.E."/>
            <person name="Park Y."/>
            <person name="Han C.K."/>
            <person name="Kim S.G."/>
            <person name="Kook M."/>
            <person name="Yi T.H."/>
        </authorList>
    </citation>
    <scope>NUCLEOTIDE SEQUENCE [LARGE SCALE GENOMIC DNA]</scope>
    <source>
        <strain evidence="3 4">LMG 26582</strain>
    </source>
</reference>
<keyword evidence="3" id="KW-0808">Transferase</keyword>
<evidence type="ECO:0000313" key="4">
    <source>
        <dbReference type="Proteomes" id="UP001367771"/>
    </source>
</evidence>
<keyword evidence="1" id="KW-0472">Membrane</keyword>
<dbReference type="InterPro" id="IPR002656">
    <property type="entry name" value="Acyl_transf_3_dom"/>
</dbReference>
<feature type="transmembrane region" description="Helical" evidence="1">
    <location>
        <begin position="160"/>
        <end position="180"/>
    </location>
</feature>
<dbReference type="PANTHER" id="PTHR23028:SF131">
    <property type="entry name" value="BLR2367 PROTEIN"/>
    <property type="match status" value="1"/>
</dbReference>
<dbReference type="Pfam" id="PF01757">
    <property type="entry name" value="Acyl_transf_3"/>
    <property type="match status" value="1"/>
</dbReference>
<evidence type="ECO:0000313" key="3">
    <source>
        <dbReference type="EMBL" id="MEI5687886.1"/>
    </source>
</evidence>
<protein>
    <submittedName>
        <fullName evidence="3">Acyltransferase</fullName>
        <ecNumber evidence="3">2.3.-.-</ecNumber>
    </submittedName>
</protein>
<feature type="transmembrane region" description="Helical" evidence="1">
    <location>
        <begin position="30"/>
        <end position="49"/>
    </location>
</feature>
<feature type="transmembrane region" description="Helical" evidence="1">
    <location>
        <begin position="192"/>
        <end position="211"/>
    </location>
</feature>
<dbReference type="EC" id="2.3.-.-" evidence="3"/>
<feature type="transmembrane region" description="Helical" evidence="1">
    <location>
        <begin position="133"/>
        <end position="153"/>
    </location>
</feature>
<feature type="domain" description="Acyltransferase 3" evidence="2">
    <location>
        <begin position="2"/>
        <end position="311"/>
    </location>
</feature>
<dbReference type="EMBL" id="JBBBDM010000005">
    <property type="protein sequence ID" value="MEI5687886.1"/>
    <property type="molecule type" value="Genomic_DNA"/>
</dbReference>
<dbReference type="GO" id="GO:0016746">
    <property type="term" value="F:acyltransferase activity"/>
    <property type="evidence" value="ECO:0007669"/>
    <property type="project" value="UniProtKB-KW"/>
</dbReference>
<feature type="transmembrane region" description="Helical" evidence="1">
    <location>
        <begin position="223"/>
        <end position="256"/>
    </location>
</feature>
<sequence length="336" mass="38053">MVRLILASMVVAYHSYVMTGLSAPAWYSTIARGDLAVAGFFGLSGYMVTGSYDRARDVKVYFLSRLCRIYPAYAASIMFALIIGLSVSTLREPMVLFVSSIRYLLANLSLMNTFQPTIPGAFEHNIHQEINTAWWTLKIEVAFYFILPGMLVLIRGRKGVIWAILIYMLGYAWSMGWNRFSDTNHINFYARMARQLPGWTGYFAVGASAYFSREHLMRFRWPIVFFSGYIVALGVQTFDLVAPLAITMLVLSVGLIGPHVPVNRFGDISFGIYVYHSPIIQLLIWSKMTGGVGILLFFALTMTLILPIAWLSWTFIERPAMEWAKARHKARRSAMV</sequence>
<evidence type="ECO:0000256" key="1">
    <source>
        <dbReference type="SAM" id="Phobius"/>
    </source>
</evidence>
<accession>A0ABU8H4I7</accession>
<keyword evidence="1" id="KW-0812">Transmembrane</keyword>
<gene>
    <name evidence="3" type="ORF">V8201_12420</name>
</gene>
<evidence type="ECO:0000259" key="2">
    <source>
        <dbReference type="Pfam" id="PF01757"/>
    </source>
</evidence>
<dbReference type="Proteomes" id="UP001367771">
    <property type="component" value="Unassembled WGS sequence"/>
</dbReference>
<proteinExistence type="predicted"/>
<organism evidence="3 4">
    <name type="scientific">Sphingomonas kyungheensis</name>
    <dbReference type="NCBI Taxonomy" id="1069987"/>
    <lineage>
        <taxon>Bacteria</taxon>
        <taxon>Pseudomonadati</taxon>
        <taxon>Pseudomonadota</taxon>
        <taxon>Alphaproteobacteria</taxon>
        <taxon>Sphingomonadales</taxon>
        <taxon>Sphingomonadaceae</taxon>
        <taxon>Sphingomonas</taxon>
    </lineage>
</organism>
<dbReference type="RefSeq" id="WP_336545494.1">
    <property type="nucleotide sequence ID" value="NZ_JBBBDM010000005.1"/>
</dbReference>